<gene>
    <name evidence="1" type="ORF">SPARVUS_LOCUS11352403</name>
</gene>
<evidence type="ECO:0000313" key="2">
    <source>
        <dbReference type="Proteomes" id="UP001162483"/>
    </source>
</evidence>
<name>A0ABN9FA13_9NEOB</name>
<dbReference type="Proteomes" id="UP001162483">
    <property type="component" value="Unassembled WGS sequence"/>
</dbReference>
<accession>A0ABN9FA13</accession>
<organism evidence="1 2">
    <name type="scientific">Staurois parvus</name>
    <dbReference type="NCBI Taxonomy" id="386267"/>
    <lineage>
        <taxon>Eukaryota</taxon>
        <taxon>Metazoa</taxon>
        <taxon>Chordata</taxon>
        <taxon>Craniata</taxon>
        <taxon>Vertebrata</taxon>
        <taxon>Euteleostomi</taxon>
        <taxon>Amphibia</taxon>
        <taxon>Batrachia</taxon>
        <taxon>Anura</taxon>
        <taxon>Neobatrachia</taxon>
        <taxon>Ranoidea</taxon>
        <taxon>Ranidae</taxon>
        <taxon>Staurois</taxon>
    </lineage>
</organism>
<evidence type="ECO:0000313" key="1">
    <source>
        <dbReference type="EMBL" id="CAI9592338.1"/>
    </source>
</evidence>
<dbReference type="EMBL" id="CATNWA010016400">
    <property type="protein sequence ID" value="CAI9592338.1"/>
    <property type="molecule type" value="Genomic_DNA"/>
</dbReference>
<reference evidence="1" key="1">
    <citation type="submission" date="2023-05" db="EMBL/GenBank/DDBJ databases">
        <authorList>
            <person name="Stuckert A."/>
        </authorList>
    </citation>
    <scope>NUCLEOTIDE SEQUENCE</scope>
</reference>
<feature type="non-terminal residue" evidence="1">
    <location>
        <position position="1"/>
    </location>
</feature>
<sequence>SANSSTGLHSVSSTPLCQSLHWPPLSVLHPPLPIPPLASTQCPPPLSANPSTGLHSVSSTPLCQSLHWPPLSVLHPSLPIPPLASTQCPPPLSANPSTGLHSVSSTPLCQSLHWPPLSCPPPLSANPSTGLHSVSSTLLCQSLHWPPLSVLHPSLPIPPLASTQCPPPPSANPSTGLHSVSSTPLCQSLHWLLIAQQNKFKILTLTYKAVHQTAPNYITDLISKCHPTRSLRSSQDLLLSSSLVSSSHARLQDFSRASPILWNSLPQPIRLSPTLLSFRRTLKTHLFREAYPPPA</sequence>
<comment type="caution">
    <text evidence="1">The sequence shown here is derived from an EMBL/GenBank/DDBJ whole genome shotgun (WGS) entry which is preliminary data.</text>
</comment>
<keyword evidence="2" id="KW-1185">Reference proteome</keyword>
<proteinExistence type="predicted"/>
<feature type="non-terminal residue" evidence="1">
    <location>
        <position position="295"/>
    </location>
</feature>
<protein>
    <submittedName>
        <fullName evidence="1">Uncharacterized protein</fullName>
    </submittedName>
</protein>